<dbReference type="InterPro" id="IPR036412">
    <property type="entry name" value="HAD-like_sf"/>
</dbReference>
<name>A0ABQ1MP08_9BACT</name>
<dbReference type="InterPro" id="IPR016769">
    <property type="entry name" value="Phage_SP01_Orf1"/>
</dbReference>
<dbReference type="SUPFAM" id="SSF56784">
    <property type="entry name" value="HAD-like"/>
    <property type="match status" value="1"/>
</dbReference>
<protein>
    <recommendedName>
        <fullName evidence="3">Hydrolase</fullName>
    </recommendedName>
</protein>
<accession>A0ABQ1MP08</accession>
<dbReference type="Proteomes" id="UP000636010">
    <property type="component" value="Unassembled WGS sequence"/>
</dbReference>
<gene>
    <name evidence="1" type="ORF">GCM10011506_32040</name>
</gene>
<organism evidence="1 2">
    <name type="scientific">Marivirga lumbricoides</name>
    <dbReference type="NCBI Taxonomy" id="1046115"/>
    <lineage>
        <taxon>Bacteria</taxon>
        <taxon>Pseudomonadati</taxon>
        <taxon>Bacteroidota</taxon>
        <taxon>Cytophagia</taxon>
        <taxon>Cytophagales</taxon>
        <taxon>Marivirgaceae</taxon>
        <taxon>Marivirga</taxon>
    </lineage>
</organism>
<evidence type="ECO:0000313" key="2">
    <source>
        <dbReference type="Proteomes" id="UP000636010"/>
    </source>
</evidence>
<dbReference type="EMBL" id="BMEC01000010">
    <property type="protein sequence ID" value="GGC44068.1"/>
    <property type="molecule type" value="Genomic_DNA"/>
</dbReference>
<dbReference type="PIRSF" id="PIRSF020079">
    <property type="entry name" value="UCP020079"/>
    <property type="match status" value="1"/>
</dbReference>
<evidence type="ECO:0000313" key="1">
    <source>
        <dbReference type="EMBL" id="GGC44068.1"/>
    </source>
</evidence>
<dbReference type="NCBIfam" id="NF046079">
    <property type="entry name" value="HAD_phos_BT0820"/>
    <property type="match status" value="1"/>
</dbReference>
<evidence type="ECO:0008006" key="3">
    <source>
        <dbReference type="Google" id="ProtNLM"/>
    </source>
</evidence>
<comment type="caution">
    <text evidence="1">The sequence shown here is derived from an EMBL/GenBank/DDBJ whole genome shotgun (WGS) entry which is preliminary data.</text>
</comment>
<dbReference type="InterPro" id="IPR023214">
    <property type="entry name" value="HAD_sf"/>
</dbReference>
<dbReference type="Gene3D" id="3.40.50.1000">
    <property type="entry name" value="HAD superfamily/HAD-like"/>
    <property type="match status" value="1"/>
</dbReference>
<keyword evidence="2" id="KW-1185">Reference proteome</keyword>
<reference evidence="2" key="1">
    <citation type="journal article" date="2019" name="Int. J. Syst. Evol. Microbiol.">
        <title>The Global Catalogue of Microorganisms (GCM) 10K type strain sequencing project: providing services to taxonomists for standard genome sequencing and annotation.</title>
        <authorList>
            <consortium name="The Broad Institute Genomics Platform"/>
            <consortium name="The Broad Institute Genome Sequencing Center for Infectious Disease"/>
            <person name="Wu L."/>
            <person name="Ma J."/>
        </authorList>
    </citation>
    <scope>NUCLEOTIDE SEQUENCE [LARGE SCALE GENOMIC DNA]</scope>
    <source>
        <strain evidence="2">CGMCC 1.10832</strain>
    </source>
</reference>
<proteinExistence type="predicted"/>
<sequence length="133" mass="15358">MLKIAVDFDGTIVEDKFPAIGKPHLFAIETLLALQKKRHQLILWTVREGESLKKAVEFCESHGIEFYAVNKNFPEEVLEPGQSRKINADIFIDDRNVGGFIGWSKVWELLGDNSVDYKLPEKDFWAKFKDLFK</sequence>
<dbReference type="RefSeq" id="WP_188465356.1">
    <property type="nucleotide sequence ID" value="NZ_BAABHU010000010.1"/>
</dbReference>